<dbReference type="SUPFAM" id="SSF51658">
    <property type="entry name" value="Xylose isomerase-like"/>
    <property type="match status" value="1"/>
</dbReference>
<gene>
    <name evidence="2" type="ORF">VSX56_16930</name>
</gene>
<evidence type="ECO:0000313" key="2">
    <source>
        <dbReference type="EMBL" id="MER5173451.1"/>
    </source>
</evidence>
<dbReference type="Proteomes" id="UP001438953">
    <property type="component" value="Unassembled WGS sequence"/>
</dbReference>
<reference evidence="2 3" key="2">
    <citation type="submission" date="2024-06" db="EMBL/GenBank/DDBJ databases">
        <title>Thioclava kandeliae sp. nov. from a rhizosphere soil sample of Kandelia candel in a mangrove.</title>
        <authorList>
            <person name="Mu T."/>
        </authorList>
    </citation>
    <scope>NUCLEOTIDE SEQUENCE [LARGE SCALE GENOMIC DNA]</scope>
    <source>
        <strain evidence="2 3">CPCC 100088</strain>
    </source>
</reference>
<dbReference type="InterPro" id="IPR036237">
    <property type="entry name" value="Xyl_isomerase-like_sf"/>
</dbReference>
<dbReference type="PIRSF" id="PIRSF036778">
    <property type="entry name" value="UCP036778"/>
    <property type="match status" value="1"/>
</dbReference>
<dbReference type="PANTHER" id="PTHR12110">
    <property type="entry name" value="HYDROXYPYRUVATE ISOMERASE"/>
    <property type="match status" value="1"/>
</dbReference>
<evidence type="ECO:0000259" key="1">
    <source>
        <dbReference type="Pfam" id="PF01261"/>
    </source>
</evidence>
<name>A0ABV1SLG8_9RHOB</name>
<sequence length="266" mass="28776">MRFALNHICTPKLSLAEFFALCRRQGVTEVEIRNDIPDILGTMAPAEVRALAEEYGITILSINALYPFNVWSGDLPARAEAMADYAASCGAKALVMCPLNDGTPVSFEDTVAALQAMKPVLEARGLTGLVEPLGFPVSSLRLKSVAVKAIEAADGMGTYKLMHDTFHHHLASETEFFPEMTGLVHLSGVTDPEVAVEDMLDAHRVHVDGADRLENIAQIRKLIELGYQGAFSVEPFAEEVHLAKDPEAQIAASLIYMRKAVAAADA</sequence>
<protein>
    <submittedName>
        <fullName evidence="2">TIM barrel protein</fullName>
    </submittedName>
</protein>
<dbReference type="InterPro" id="IPR013022">
    <property type="entry name" value="Xyl_isomerase-like_TIM-brl"/>
</dbReference>
<accession>A0ABV1SLG8</accession>
<comment type="caution">
    <text evidence="2">The sequence shown here is derived from an EMBL/GenBank/DDBJ whole genome shotgun (WGS) entry which is preliminary data.</text>
</comment>
<dbReference type="InterPro" id="IPR014621">
    <property type="entry name" value="UCP036778_sugar_epimerase"/>
</dbReference>
<organism evidence="2 3">
    <name type="scientific">Thioclava kandeliae</name>
    <dbReference type="NCBI Taxonomy" id="3070818"/>
    <lineage>
        <taxon>Bacteria</taxon>
        <taxon>Pseudomonadati</taxon>
        <taxon>Pseudomonadota</taxon>
        <taxon>Alphaproteobacteria</taxon>
        <taxon>Rhodobacterales</taxon>
        <taxon>Paracoccaceae</taxon>
        <taxon>Thioclava</taxon>
    </lineage>
</organism>
<dbReference type="Gene3D" id="3.20.20.150">
    <property type="entry name" value="Divalent-metal-dependent TIM barrel enzymes"/>
    <property type="match status" value="1"/>
</dbReference>
<reference evidence="2 3" key="1">
    <citation type="submission" date="2024-01" db="EMBL/GenBank/DDBJ databases">
        <authorList>
            <person name="Deng Y."/>
            <person name="Su J."/>
        </authorList>
    </citation>
    <scope>NUCLEOTIDE SEQUENCE [LARGE SCALE GENOMIC DNA]</scope>
    <source>
        <strain evidence="2 3">CPCC 100088</strain>
    </source>
</reference>
<dbReference type="InterPro" id="IPR050312">
    <property type="entry name" value="IolE/XylAMocC-like"/>
</dbReference>
<dbReference type="EMBL" id="JAYWLC010000019">
    <property type="protein sequence ID" value="MER5173451.1"/>
    <property type="molecule type" value="Genomic_DNA"/>
</dbReference>
<dbReference type="PANTHER" id="PTHR12110:SF21">
    <property type="entry name" value="XYLOSE ISOMERASE-LIKE TIM BARREL DOMAIN-CONTAINING PROTEIN"/>
    <property type="match status" value="1"/>
</dbReference>
<evidence type="ECO:0000313" key="3">
    <source>
        <dbReference type="Proteomes" id="UP001438953"/>
    </source>
</evidence>
<keyword evidence="3" id="KW-1185">Reference proteome</keyword>
<dbReference type="RefSeq" id="WP_350938797.1">
    <property type="nucleotide sequence ID" value="NZ_JAYWLC010000019.1"/>
</dbReference>
<dbReference type="Pfam" id="PF01261">
    <property type="entry name" value="AP_endonuc_2"/>
    <property type="match status" value="1"/>
</dbReference>
<feature type="domain" description="Xylose isomerase-like TIM barrel" evidence="1">
    <location>
        <begin position="19"/>
        <end position="259"/>
    </location>
</feature>
<proteinExistence type="predicted"/>